<dbReference type="PANTHER" id="PTHR11576">
    <property type="entry name" value="ZONA PELLUCIDA SPERM-BINDING PROTEIN 3"/>
    <property type="match status" value="1"/>
</dbReference>
<dbReference type="Gene3D" id="2.60.40.3210">
    <property type="entry name" value="Zona pellucida, ZP-N domain"/>
    <property type="match status" value="1"/>
</dbReference>
<dbReference type="GO" id="GO:0007339">
    <property type="term" value="P:binding of sperm to zona pellucida"/>
    <property type="evidence" value="ECO:0007669"/>
    <property type="project" value="TreeGrafter"/>
</dbReference>
<proteinExistence type="predicted"/>
<dbReference type="EMBL" id="SCKG01000003">
    <property type="protein sequence ID" value="TDH15329.1"/>
    <property type="molecule type" value="Genomic_DNA"/>
</dbReference>
<feature type="region of interest" description="Disordered" evidence="1">
    <location>
        <begin position="38"/>
        <end position="60"/>
    </location>
</feature>
<dbReference type="GO" id="GO:0032190">
    <property type="term" value="F:acrosin binding"/>
    <property type="evidence" value="ECO:0007669"/>
    <property type="project" value="TreeGrafter"/>
</dbReference>
<feature type="signal peptide" evidence="2">
    <location>
        <begin position="1"/>
        <end position="21"/>
    </location>
</feature>
<evidence type="ECO:0000256" key="2">
    <source>
        <dbReference type="SAM" id="SignalP"/>
    </source>
</evidence>
<dbReference type="InterPro" id="IPR055356">
    <property type="entry name" value="ZP-N"/>
</dbReference>
<keyword evidence="5" id="KW-1185">Reference proteome</keyword>
<reference evidence="4 5" key="1">
    <citation type="submission" date="2019-01" db="EMBL/GenBank/DDBJ databases">
        <title>A chromosome-scale genome assembly of the yellow perch, Perca flavescens.</title>
        <authorList>
            <person name="Feron R."/>
            <person name="Morvezen R."/>
            <person name="Bestin A."/>
            <person name="Haffray P."/>
            <person name="Klopp C."/>
            <person name="Zahm M."/>
            <person name="Cabau C."/>
            <person name="Roques C."/>
            <person name="Donnadieu C."/>
            <person name="Bouchez O."/>
            <person name="Christie M."/>
            <person name="Larson W."/>
            <person name="Guiguen Y."/>
        </authorList>
    </citation>
    <scope>NUCLEOTIDE SEQUENCE [LARGE SCALE GENOMIC DNA]</scope>
    <source>
        <strain evidence="4">YP-PL-M2</strain>
        <tissue evidence="4">Blood</tissue>
    </source>
</reference>
<dbReference type="Pfam" id="PF23344">
    <property type="entry name" value="ZP-N"/>
    <property type="match status" value="1"/>
</dbReference>
<dbReference type="GO" id="GO:0031012">
    <property type="term" value="C:extracellular matrix"/>
    <property type="evidence" value="ECO:0007669"/>
    <property type="project" value="TreeGrafter"/>
</dbReference>
<organism evidence="4 5">
    <name type="scientific">Perca flavescens</name>
    <name type="common">American yellow perch</name>
    <name type="synonym">Morone flavescens</name>
    <dbReference type="NCBI Taxonomy" id="8167"/>
    <lineage>
        <taxon>Eukaryota</taxon>
        <taxon>Metazoa</taxon>
        <taxon>Chordata</taxon>
        <taxon>Craniata</taxon>
        <taxon>Vertebrata</taxon>
        <taxon>Euteleostomi</taxon>
        <taxon>Actinopterygii</taxon>
        <taxon>Neopterygii</taxon>
        <taxon>Teleostei</taxon>
        <taxon>Neoteleostei</taxon>
        <taxon>Acanthomorphata</taxon>
        <taxon>Eupercaria</taxon>
        <taxon>Perciformes</taxon>
        <taxon>Percoidei</taxon>
        <taxon>Percidae</taxon>
        <taxon>Percinae</taxon>
        <taxon>Perca</taxon>
    </lineage>
</organism>
<dbReference type="PROSITE" id="PS51257">
    <property type="entry name" value="PROKAR_LIPOPROTEIN"/>
    <property type="match status" value="1"/>
</dbReference>
<dbReference type="FunFam" id="2.60.40.3210:FF:000001">
    <property type="entry name" value="Zona pellucida sperm-binding protein 3"/>
    <property type="match status" value="1"/>
</dbReference>
<evidence type="ECO:0000259" key="3">
    <source>
        <dbReference type="PROSITE" id="PS51034"/>
    </source>
</evidence>
<dbReference type="PROSITE" id="PS51034">
    <property type="entry name" value="ZP_2"/>
    <property type="match status" value="1"/>
</dbReference>
<dbReference type="GO" id="GO:2000344">
    <property type="term" value="P:positive regulation of acrosome reaction"/>
    <property type="evidence" value="ECO:0007669"/>
    <property type="project" value="TreeGrafter"/>
</dbReference>
<gene>
    <name evidence="4" type="ORF">EPR50_G00029720</name>
</gene>
<evidence type="ECO:0000313" key="4">
    <source>
        <dbReference type="EMBL" id="TDH15329.1"/>
    </source>
</evidence>
<dbReference type="GO" id="GO:0035803">
    <property type="term" value="P:egg coat formation"/>
    <property type="evidence" value="ECO:0007669"/>
    <property type="project" value="TreeGrafter"/>
</dbReference>
<feature type="domain" description="ZP" evidence="3">
    <location>
        <begin position="104"/>
        <end position="213"/>
    </location>
</feature>
<evidence type="ECO:0000313" key="5">
    <source>
        <dbReference type="Proteomes" id="UP000295070"/>
    </source>
</evidence>
<keyword evidence="2" id="KW-0732">Signal</keyword>
<dbReference type="PANTHER" id="PTHR11576:SF2">
    <property type="entry name" value="ZONA PELLUCIDA SPERM-BINDING PROTEIN 3"/>
    <property type="match status" value="1"/>
</dbReference>
<protein>
    <recommendedName>
        <fullName evidence="3">ZP domain-containing protein</fullName>
    </recommendedName>
</protein>
<accession>A0A484DIR0</accession>
<name>A0A484DIR0_PERFV</name>
<feature type="chain" id="PRO_5019732822" description="ZP domain-containing protein" evidence="2">
    <location>
        <begin position="22"/>
        <end position="213"/>
    </location>
</feature>
<sequence length="213" mass="23764">MGSRQLIVFGFVLACVRLSDARFLSTSEPTYWEVEVEVSPAAEPEREHSGKPTQRARSFRAKQIQPALPPHSWKFPEDPVDLVRKPPVKLELRQPVTTNRVAVRCGESRIQVEVSQDLLGLGKLIKPEEITLGDCSATEVDILSHVLVFESELHACGSKLVMTENVFIYAFTLVYNPKVSGRSPIIRSQSAVIGVECHYPNKIISSLSLQRIT</sequence>
<evidence type="ECO:0000256" key="1">
    <source>
        <dbReference type="SAM" id="MobiDB-lite"/>
    </source>
</evidence>
<comment type="caution">
    <text evidence="4">The sequence shown here is derived from an EMBL/GenBank/DDBJ whole genome shotgun (WGS) entry which is preliminary data.</text>
</comment>
<dbReference type="AlphaFoldDB" id="A0A484DIR0"/>
<dbReference type="Proteomes" id="UP000295070">
    <property type="component" value="Chromosome 3"/>
</dbReference>
<dbReference type="InterPro" id="IPR001507">
    <property type="entry name" value="ZP_dom"/>
</dbReference>